<dbReference type="PANTHER" id="PTHR44688:SF16">
    <property type="entry name" value="DNA-BINDING TRANSCRIPTIONAL ACTIVATOR DEVR_DOSR"/>
    <property type="match status" value="1"/>
</dbReference>
<dbReference type="GO" id="GO:0003677">
    <property type="term" value="F:DNA binding"/>
    <property type="evidence" value="ECO:0007669"/>
    <property type="project" value="UniProtKB-KW"/>
</dbReference>
<dbReference type="GO" id="GO:0006355">
    <property type="term" value="P:regulation of DNA-templated transcription"/>
    <property type="evidence" value="ECO:0007669"/>
    <property type="project" value="InterPro"/>
</dbReference>
<keyword evidence="1" id="KW-0805">Transcription regulation</keyword>
<dbReference type="Proteomes" id="UP000297861">
    <property type="component" value="Unassembled WGS sequence"/>
</dbReference>
<evidence type="ECO:0000256" key="1">
    <source>
        <dbReference type="ARBA" id="ARBA00023015"/>
    </source>
</evidence>
<dbReference type="Pfam" id="PF00196">
    <property type="entry name" value="GerE"/>
    <property type="match status" value="1"/>
</dbReference>
<evidence type="ECO:0000259" key="4">
    <source>
        <dbReference type="PROSITE" id="PS50043"/>
    </source>
</evidence>
<accession>A0A4Y8KU11</accession>
<dbReference type="OrthoDB" id="965844at2"/>
<name>A0A4Y8KU11_9BACT</name>
<evidence type="ECO:0000313" key="5">
    <source>
        <dbReference type="EMBL" id="TFD92820.1"/>
    </source>
</evidence>
<sequence>MNKEIKRILQEIYIGHDLNEKNLDYSVAEEYIKDLNRLSQLNNCCFFIVDLYTFKYLFTSDNFKNIFGYIPIKDDFENTSDGKFLDSRIHPDDFFQFKKIQYKVGEFLLQKSKDERLNYKHVFELRVQNIQKQYIRISWERQPLATDKLGNLWLMLGIITVLPNQNDTSSLKSVFFNLKTGEHISFNFHEEPLFELTSREKEILGLIQQGFLSKEIADKLSISINTVNIHRQNILHKMNVDNSLEAINHARTHGILE</sequence>
<dbReference type="PANTHER" id="PTHR44688">
    <property type="entry name" value="DNA-BINDING TRANSCRIPTIONAL ACTIVATOR DEVR_DOSR"/>
    <property type="match status" value="1"/>
</dbReference>
<dbReference type="Gene3D" id="1.10.10.10">
    <property type="entry name" value="Winged helix-like DNA-binding domain superfamily/Winged helix DNA-binding domain"/>
    <property type="match status" value="1"/>
</dbReference>
<dbReference type="InterPro" id="IPR000792">
    <property type="entry name" value="Tscrpt_reg_LuxR_C"/>
</dbReference>
<dbReference type="AlphaFoldDB" id="A0A4Y8KU11"/>
<dbReference type="PRINTS" id="PR00038">
    <property type="entry name" value="HTHLUXR"/>
</dbReference>
<dbReference type="EMBL" id="SOML01000016">
    <property type="protein sequence ID" value="TFD92820.1"/>
    <property type="molecule type" value="Genomic_DNA"/>
</dbReference>
<evidence type="ECO:0000256" key="3">
    <source>
        <dbReference type="ARBA" id="ARBA00023163"/>
    </source>
</evidence>
<dbReference type="CDD" id="cd06170">
    <property type="entry name" value="LuxR_C_like"/>
    <property type="match status" value="1"/>
</dbReference>
<keyword evidence="3" id="KW-0804">Transcription</keyword>
<dbReference type="Gene3D" id="3.30.450.20">
    <property type="entry name" value="PAS domain"/>
    <property type="match status" value="1"/>
</dbReference>
<keyword evidence="2" id="KW-0238">DNA-binding</keyword>
<dbReference type="RefSeq" id="WP_134437501.1">
    <property type="nucleotide sequence ID" value="NZ_SOML01000016.1"/>
</dbReference>
<evidence type="ECO:0000256" key="2">
    <source>
        <dbReference type="ARBA" id="ARBA00023125"/>
    </source>
</evidence>
<dbReference type="CDD" id="cd00130">
    <property type="entry name" value="PAS"/>
    <property type="match status" value="1"/>
</dbReference>
<dbReference type="SUPFAM" id="SSF46894">
    <property type="entry name" value="C-terminal effector domain of the bipartite response regulators"/>
    <property type="match status" value="1"/>
</dbReference>
<organism evidence="5 6">
    <name type="scientific">Dysgonomonas capnocytophagoides</name>
    <dbReference type="NCBI Taxonomy" id="45254"/>
    <lineage>
        <taxon>Bacteria</taxon>
        <taxon>Pseudomonadati</taxon>
        <taxon>Bacteroidota</taxon>
        <taxon>Bacteroidia</taxon>
        <taxon>Bacteroidales</taxon>
        <taxon>Dysgonomonadaceae</taxon>
        <taxon>Dysgonomonas</taxon>
    </lineage>
</organism>
<protein>
    <recommendedName>
        <fullName evidence="4">HTH luxR-type domain-containing protein</fullName>
    </recommendedName>
</protein>
<dbReference type="PROSITE" id="PS50043">
    <property type="entry name" value="HTH_LUXR_2"/>
    <property type="match status" value="1"/>
</dbReference>
<keyword evidence="6" id="KW-1185">Reference proteome</keyword>
<dbReference type="InterPro" id="IPR016032">
    <property type="entry name" value="Sig_transdc_resp-reg_C-effctor"/>
</dbReference>
<feature type="domain" description="HTH luxR-type" evidence="4">
    <location>
        <begin position="189"/>
        <end position="254"/>
    </location>
</feature>
<dbReference type="SMART" id="SM00421">
    <property type="entry name" value="HTH_LUXR"/>
    <property type="match status" value="1"/>
</dbReference>
<dbReference type="InterPro" id="IPR000014">
    <property type="entry name" value="PAS"/>
</dbReference>
<dbReference type="PROSITE" id="PS00622">
    <property type="entry name" value="HTH_LUXR_1"/>
    <property type="match status" value="1"/>
</dbReference>
<proteinExistence type="predicted"/>
<comment type="caution">
    <text evidence="5">The sequence shown here is derived from an EMBL/GenBank/DDBJ whole genome shotgun (WGS) entry which is preliminary data.</text>
</comment>
<gene>
    <name evidence="5" type="ORF">E2605_18450</name>
</gene>
<evidence type="ECO:0000313" key="6">
    <source>
        <dbReference type="Proteomes" id="UP000297861"/>
    </source>
</evidence>
<reference evidence="5 6" key="1">
    <citation type="submission" date="2019-03" db="EMBL/GenBank/DDBJ databases">
        <title>San Antonio Military Medical Center submission to MRSN (WRAIR), pending publication.</title>
        <authorList>
            <person name="Blyth D.M."/>
            <person name="Mccarthy S.L."/>
            <person name="Schall S.E."/>
            <person name="Stam J.A."/>
            <person name="Ong A.C."/>
            <person name="Mcgann P.T."/>
        </authorList>
    </citation>
    <scope>NUCLEOTIDE SEQUENCE [LARGE SCALE GENOMIC DNA]</scope>
    <source>
        <strain evidence="5 6">MRSN571793</strain>
    </source>
</reference>
<dbReference type="InterPro" id="IPR036388">
    <property type="entry name" value="WH-like_DNA-bd_sf"/>
</dbReference>